<comment type="caution">
    <text evidence="16">The sequence shown here is derived from an EMBL/GenBank/DDBJ whole genome shotgun (WGS) entry which is preliminary data.</text>
</comment>
<feature type="domain" description="Dihydrodipicolinate reductase C-terminal" evidence="15">
    <location>
        <begin position="104"/>
        <end position="234"/>
    </location>
</feature>
<dbReference type="Pfam" id="PF05173">
    <property type="entry name" value="DapB_C"/>
    <property type="match status" value="1"/>
</dbReference>
<dbReference type="RefSeq" id="WP_258499273.1">
    <property type="nucleotide sequence ID" value="NZ_JANSKA010000004.1"/>
</dbReference>
<dbReference type="HAMAP" id="MF_00102">
    <property type="entry name" value="DapB"/>
    <property type="match status" value="1"/>
</dbReference>
<proteinExistence type="inferred from homology"/>
<keyword evidence="17" id="KW-1185">Reference proteome</keyword>
<dbReference type="InterPro" id="IPR036291">
    <property type="entry name" value="NAD(P)-bd_dom_sf"/>
</dbReference>
<dbReference type="InterPro" id="IPR022664">
    <property type="entry name" value="DapB_N_CS"/>
</dbReference>
<feature type="active site" description="Proton donor" evidence="13">
    <location>
        <position position="134"/>
    </location>
</feature>
<feature type="binding site" evidence="13">
    <location>
        <begin position="140"/>
        <end position="141"/>
    </location>
    <ligand>
        <name>(S)-2,3,4,5-tetrahydrodipicolinate</name>
        <dbReference type="ChEBI" id="CHEBI:16845"/>
    </ligand>
</feature>
<name>A0ABT1Z906_9ACTN</name>
<comment type="subcellular location">
    <subcellularLocation>
        <location evidence="13">Cytoplasm</location>
    </subcellularLocation>
</comment>
<dbReference type="PIRSF" id="PIRSF000161">
    <property type="entry name" value="DHPR"/>
    <property type="match status" value="1"/>
</dbReference>
<dbReference type="InterPro" id="IPR023940">
    <property type="entry name" value="DHDPR_bac"/>
</dbReference>
<evidence type="ECO:0000256" key="4">
    <source>
        <dbReference type="ARBA" id="ARBA00022857"/>
    </source>
</evidence>
<evidence type="ECO:0000256" key="13">
    <source>
        <dbReference type="HAMAP-Rule" id="MF_00102"/>
    </source>
</evidence>
<keyword evidence="2 13" id="KW-0963">Cytoplasm</keyword>
<evidence type="ECO:0000259" key="14">
    <source>
        <dbReference type="Pfam" id="PF01113"/>
    </source>
</evidence>
<comment type="catalytic activity">
    <reaction evidence="11 13">
        <text>(S)-2,3,4,5-tetrahydrodipicolinate + NADP(+) + H2O = (2S,4S)-4-hydroxy-2,3,4,5-tetrahydrodipicolinate + NADPH + H(+)</text>
        <dbReference type="Rhea" id="RHEA:35331"/>
        <dbReference type="ChEBI" id="CHEBI:15377"/>
        <dbReference type="ChEBI" id="CHEBI:15378"/>
        <dbReference type="ChEBI" id="CHEBI:16845"/>
        <dbReference type="ChEBI" id="CHEBI:57783"/>
        <dbReference type="ChEBI" id="CHEBI:58349"/>
        <dbReference type="ChEBI" id="CHEBI:67139"/>
        <dbReference type="EC" id="1.17.1.8"/>
    </reaction>
</comment>
<gene>
    <name evidence="13 16" type="primary">dapB</name>
    <name evidence="16" type="ORF">NVS32_07015</name>
</gene>
<dbReference type="EC" id="1.17.1.8" evidence="10 13"/>
<feature type="active site" description="Proton donor/acceptor" evidence="13">
    <location>
        <position position="130"/>
    </location>
</feature>
<evidence type="ECO:0000256" key="9">
    <source>
        <dbReference type="ARBA" id="ARBA00037922"/>
    </source>
</evidence>
<evidence type="ECO:0000256" key="2">
    <source>
        <dbReference type="ARBA" id="ARBA00022490"/>
    </source>
</evidence>
<comment type="catalytic activity">
    <reaction evidence="12 13">
        <text>(S)-2,3,4,5-tetrahydrodipicolinate + NAD(+) + H2O = (2S,4S)-4-hydroxy-2,3,4,5-tetrahydrodipicolinate + NADH + H(+)</text>
        <dbReference type="Rhea" id="RHEA:35323"/>
        <dbReference type="ChEBI" id="CHEBI:15377"/>
        <dbReference type="ChEBI" id="CHEBI:15378"/>
        <dbReference type="ChEBI" id="CHEBI:16845"/>
        <dbReference type="ChEBI" id="CHEBI:57540"/>
        <dbReference type="ChEBI" id="CHEBI:57945"/>
        <dbReference type="ChEBI" id="CHEBI:67139"/>
        <dbReference type="EC" id="1.17.1.8"/>
    </reaction>
</comment>
<evidence type="ECO:0000256" key="11">
    <source>
        <dbReference type="ARBA" id="ARBA00049080"/>
    </source>
</evidence>
<evidence type="ECO:0000256" key="5">
    <source>
        <dbReference type="ARBA" id="ARBA00022915"/>
    </source>
</evidence>
<comment type="pathway">
    <text evidence="9 13">Amino-acid biosynthesis; L-lysine biosynthesis via DAP pathway; (S)-tetrahydrodipicolinate from L-aspartate: step 4/4.</text>
</comment>
<comment type="subunit">
    <text evidence="13">Homotetramer.</text>
</comment>
<dbReference type="Pfam" id="PF01113">
    <property type="entry name" value="DapB_N"/>
    <property type="match status" value="1"/>
</dbReference>
<keyword evidence="7 13" id="KW-0520">NAD</keyword>
<keyword evidence="4 13" id="KW-0521">NADP</keyword>
<evidence type="ECO:0000256" key="12">
    <source>
        <dbReference type="ARBA" id="ARBA00049396"/>
    </source>
</evidence>
<dbReference type="EMBL" id="JANSKA010000004">
    <property type="protein sequence ID" value="MCR9036698.1"/>
    <property type="molecule type" value="Genomic_DNA"/>
</dbReference>
<feature type="binding site" evidence="13">
    <location>
        <begin position="74"/>
        <end position="76"/>
    </location>
    <ligand>
        <name>NAD(+)</name>
        <dbReference type="ChEBI" id="CHEBI:57540"/>
    </ligand>
</feature>
<comment type="caution">
    <text evidence="13">Was originally thought to be a dihydrodipicolinate reductase (DHDPR), catalyzing the conversion of dihydrodipicolinate to tetrahydrodipicolinate. However, it was shown in E.coli that the substrate of the enzymatic reaction is not dihydrodipicolinate (DHDP) but in fact (2S,4S)-4-hydroxy-2,3,4,5-tetrahydrodipicolinic acid (HTPA), the product released by the DapA-catalyzed reaction.</text>
</comment>
<evidence type="ECO:0000259" key="15">
    <source>
        <dbReference type="Pfam" id="PF05173"/>
    </source>
</evidence>
<feature type="binding site" evidence="13">
    <location>
        <begin position="5"/>
        <end position="10"/>
    </location>
    <ligand>
        <name>NAD(+)</name>
        <dbReference type="ChEBI" id="CHEBI:57540"/>
    </ligand>
</feature>
<accession>A0ABT1Z906</accession>
<evidence type="ECO:0000256" key="6">
    <source>
        <dbReference type="ARBA" id="ARBA00023002"/>
    </source>
</evidence>
<keyword evidence="3 13" id="KW-0028">Amino-acid biosynthesis</keyword>
<evidence type="ECO:0000256" key="7">
    <source>
        <dbReference type="ARBA" id="ARBA00023027"/>
    </source>
</evidence>
<organism evidence="16 17">
    <name type="scientific">Tractidigestivibacter montrealensis</name>
    <dbReference type="NCBI Taxonomy" id="2972466"/>
    <lineage>
        <taxon>Bacteria</taxon>
        <taxon>Bacillati</taxon>
        <taxon>Actinomycetota</taxon>
        <taxon>Coriobacteriia</taxon>
        <taxon>Coriobacteriales</taxon>
        <taxon>Atopobiaceae</taxon>
        <taxon>Tractidigestivibacter</taxon>
    </lineage>
</organism>
<comment type="caution">
    <text evidence="13">Lacks conserved residue(s) required for the propagation of feature annotation.</text>
</comment>
<dbReference type="GO" id="GO:0008839">
    <property type="term" value="F:4-hydroxy-tetrahydrodipicolinate reductase"/>
    <property type="evidence" value="ECO:0007669"/>
    <property type="project" value="UniProtKB-EC"/>
</dbReference>
<keyword evidence="8 13" id="KW-0457">Lysine biosynthesis</keyword>
<comment type="similarity">
    <text evidence="1 13">Belongs to the DapB family.</text>
</comment>
<evidence type="ECO:0000313" key="17">
    <source>
        <dbReference type="Proteomes" id="UP001204320"/>
    </source>
</evidence>
<dbReference type="PROSITE" id="PS01298">
    <property type="entry name" value="DAPB"/>
    <property type="match status" value="1"/>
</dbReference>
<dbReference type="PANTHER" id="PTHR20836">
    <property type="entry name" value="DIHYDRODIPICOLINATE REDUCTASE"/>
    <property type="match status" value="1"/>
</dbReference>
<dbReference type="SUPFAM" id="SSF51735">
    <property type="entry name" value="NAD(P)-binding Rossmann-fold domains"/>
    <property type="match status" value="1"/>
</dbReference>
<comment type="function">
    <text evidence="13">Catalyzes the conversion of 4-hydroxy-tetrahydrodipicolinate (HTPA) to tetrahydrodipicolinate.</text>
</comment>
<dbReference type="CDD" id="cd02274">
    <property type="entry name" value="DHDPR_N"/>
    <property type="match status" value="1"/>
</dbReference>
<evidence type="ECO:0000256" key="10">
    <source>
        <dbReference type="ARBA" id="ARBA00038983"/>
    </source>
</evidence>
<keyword evidence="6 13" id="KW-0560">Oxidoreductase</keyword>
<dbReference type="Gene3D" id="3.40.50.720">
    <property type="entry name" value="NAD(P)-binding Rossmann-like Domain"/>
    <property type="match status" value="1"/>
</dbReference>
<keyword evidence="5 13" id="KW-0220">Diaminopimelate biosynthesis</keyword>
<dbReference type="InterPro" id="IPR000846">
    <property type="entry name" value="DapB_N"/>
</dbReference>
<dbReference type="Proteomes" id="UP001204320">
    <property type="component" value="Unassembled WGS sequence"/>
</dbReference>
<evidence type="ECO:0000313" key="16">
    <source>
        <dbReference type="EMBL" id="MCR9036698.1"/>
    </source>
</evidence>
<evidence type="ECO:0000256" key="1">
    <source>
        <dbReference type="ARBA" id="ARBA00006642"/>
    </source>
</evidence>
<feature type="binding site" evidence="13">
    <location>
        <position position="131"/>
    </location>
    <ligand>
        <name>(S)-2,3,4,5-tetrahydrodipicolinate</name>
        <dbReference type="ChEBI" id="CHEBI:16845"/>
    </ligand>
</feature>
<evidence type="ECO:0000256" key="8">
    <source>
        <dbReference type="ARBA" id="ARBA00023154"/>
    </source>
</evidence>
<feature type="domain" description="Dihydrodipicolinate reductase N-terminal" evidence="14">
    <location>
        <begin position="2"/>
        <end position="101"/>
    </location>
</feature>
<dbReference type="NCBIfam" id="TIGR00036">
    <property type="entry name" value="dapB"/>
    <property type="match status" value="1"/>
</dbReference>
<dbReference type="PANTHER" id="PTHR20836:SF0">
    <property type="entry name" value="4-HYDROXY-TETRAHYDRODIPICOLINATE REDUCTASE 1, CHLOROPLASTIC-RELATED"/>
    <property type="match status" value="1"/>
</dbReference>
<evidence type="ECO:0000256" key="3">
    <source>
        <dbReference type="ARBA" id="ARBA00022605"/>
    </source>
</evidence>
<dbReference type="SUPFAM" id="SSF55347">
    <property type="entry name" value="Glyceraldehyde-3-phosphate dehydrogenase-like, C-terminal domain"/>
    <property type="match status" value="1"/>
</dbReference>
<dbReference type="InterPro" id="IPR022663">
    <property type="entry name" value="DapB_C"/>
</dbReference>
<sequence>MLVVGAKGRMGTLLRAAVEADADLSLAGGYDADNISEFDSVAPAVDLVIDFSAPASISHVEAYVRRTRAALLSGTTGLSAEDLSRIEALGKVAPVIWSGNYSLGVAVLRHLAREAAASLPGWDTEIVECHHSRKADAPSGTAKMLLEAVDPTGERSVAYGREGIVGPRPAGEIGMHSLRGGTVAGTHEVLFFGEDEEVVLTHRATSRQIFVNGAIAAAKRLLAREPGFYDFDTLMFG</sequence>
<dbReference type="Gene3D" id="3.30.360.10">
    <property type="entry name" value="Dihydrodipicolinate Reductase, domain 2"/>
    <property type="match status" value="1"/>
</dbReference>
<feature type="binding site" evidence="13">
    <location>
        <begin position="98"/>
        <end position="101"/>
    </location>
    <ligand>
        <name>NAD(+)</name>
        <dbReference type="ChEBI" id="CHEBI:57540"/>
    </ligand>
</feature>
<protein>
    <recommendedName>
        <fullName evidence="10 13">4-hydroxy-tetrahydrodipicolinate reductase</fullName>
        <shortName evidence="13">HTPA reductase</shortName>
        <ecNumber evidence="10 13">1.17.1.8</ecNumber>
    </recommendedName>
</protein>
<reference evidence="16 17" key="1">
    <citation type="submission" date="2022-08" db="EMBL/GenBank/DDBJ databases">
        <title>Tractidigestivibacter montrealensis type strain KD21.</title>
        <authorList>
            <person name="Diop K."/>
            <person name="Richard C."/>
            <person name="Routy B."/>
        </authorList>
    </citation>
    <scope>NUCLEOTIDE SEQUENCE [LARGE SCALE GENOMIC DNA]</scope>
    <source>
        <strain evidence="16 17">KD21</strain>
    </source>
</reference>